<dbReference type="InterPro" id="IPR036872">
    <property type="entry name" value="CH_dom_sf"/>
</dbReference>
<name>A0A7R9EYC7_9NEOP</name>
<feature type="region of interest" description="Disordered" evidence="18">
    <location>
        <begin position="1515"/>
        <end position="1547"/>
    </location>
</feature>
<dbReference type="Pfam" id="PF13716">
    <property type="entry name" value="CRAL_TRIO_2"/>
    <property type="match status" value="1"/>
</dbReference>
<evidence type="ECO:0000259" key="22">
    <source>
        <dbReference type="PROSITE" id="PS50238"/>
    </source>
</evidence>
<reference evidence="24" key="1">
    <citation type="submission" date="2020-11" db="EMBL/GenBank/DDBJ databases">
        <authorList>
            <person name="Tran Van P."/>
        </authorList>
    </citation>
    <scope>NUCLEOTIDE SEQUENCE</scope>
</reference>
<evidence type="ECO:0000259" key="19">
    <source>
        <dbReference type="PROSITE" id="PS50021"/>
    </source>
</evidence>
<feature type="domain" description="LIM zinc-binding" evidence="20">
    <location>
        <begin position="985"/>
        <end position="1050"/>
    </location>
</feature>
<evidence type="ECO:0000256" key="8">
    <source>
        <dbReference type="ARBA" id="ARBA00022827"/>
    </source>
</evidence>
<evidence type="ECO:0000313" key="24">
    <source>
        <dbReference type="EMBL" id="CAD7442734.1"/>
    </source>
</evidence>
<feature type="compositionally biased region" description="Basic and acidic residues" evidence="18">
    <location>
        <begin position="1765"/>
        <end position="1778"/>
    </location>
</feature>
<dbReference type="CDD" id="cd00170">
    <property type="entry name" value="SEC14"/>
    <property type="match status" value="1"/>
</dbReference>
<dbReference type="Pfam" id="PF00412">
    <property type="entry name" value="LIM"/>
    <property type="match status" value="1"/>
</dbReference>
<feature type="region of interest" description="Disordered" evidence="18">
    <location>
        <begin position="1572"/>
        <end position="1594"/>
    </location>
</feature>
<dbReference type="InterPro" id="IPR036865">
    <property type="entry name" value="CRAL-TRIO_dom_sf"/>
</dbReference>
<keyword evidence="9 16" id="KW-0862">Zinc</keyword>
<keyword evidence="11" id="KW-0560">Oxidoreductase</keyword>
<dbReference type="PANTHER" id="PTHR23167:SF54">
    <property type="entry name" value="[F-ACTIN]-MONOOXYGENASE MICAL"/>
    <property type="match status" value="1"/>
</dbReference>
<keyword evidence="5" id="KW-0963">Cytoplasm</keyword>
<evidence type="ECO:0000256" key="2">
    <source>
        <dbReference type="ARBA" id="ARBA00004496"/>
    </source>
</evidence>
<evidence type="ECO:0000256" key="9">
    <source>
        <dbReference type="ARBA" id="ARBA00022833"/>
    </source>
</evidence>
<keyword evidence="17" id="KW-0175">Coiled coil</keyword>
<dbReference type="InterPro" id="IPR000198">
    <property type="entry name" value="RhoGAP_dom"/>
</dbReference>
<dbReference type="GO" id="GO:0003779">
    <property type="term" value="F:actin binding"/>
    <property type="evidence" value="ECO:0007669"/>
    <property type="project" value="UniProtKB-KW"/>
</dbReference>
<feature type="compositionally biased region" description="Low complexity" evidence="18">
    <location>
        <begin position="2545"/>
        <end position="2554"/>
    </location>
</feature>
<evidence type="ECO:0000256" key="7">
    <source>
        <dbReference type="ARBA" id="ARBA00022723"/>
    </source>
</evidence>
<dbReference type="InterPro" id="IPR022735">
    <property type="entry name" value="bMERB_dom"/>
</dbReference>
<dbReference type="PROSITE" id="PS00478">
    <property type="entry name" value="LIM_DOMAIN_1"/>
    <property type="match status" value="1"/>
</dbReference>
<dbReference type="CDD" id="cd04404">
    <property type="entry name" value="RhoGAP-p50rhoGAP"/>
    <property type="match status" value="1"/>
</dbReference>
<feature type="domain" description="CRAL-TRIO" evidence="21">
    <location>
        <begin position="3160"/>
        <end position="3356"/>
    </location>
</feature>
<dbReference type="CDD" id="cd22198">
    <property type="entry name" value="CH_MICAL_EHBP-like"/>
    <property type="match status" value="1"/>
</dbReference>
<accession>A0A7R9EYC7</accession>
<dbReference type="PRINTS" id="PR00420">
    <property type="entry name" value="RNGMNOXGNASE"/>
</dbReference>
<evidence type="ECO:0000256" key="15">
    <source>
        <dbReference type="ARBA" id="ARBA00049522"/>
    </source>
</evidence>
<dbReference type="PROSITE" id="PS50023">
    <property type="entry name" value="LIM_DOMAIN_2"/>
    <property type="match status" value="1"/>
</dbReference>
<dbReference type="SUPFAM" id="SSF48350">
    <property type="entry name" value="GTPase activation domain, GAP"/>
    <property type="match status" value="1"/>
</dbReference>
<evidence type="ECO:0000256" key="11">
    <source>
        <dbReference type="ARBA" id="ARBA00023002"/>
    </source>
</evidence>
<feature type="compositionally biased region" description="Basic and acidic residues" evidence="18">
    <location>
        <begin position="2511"/>
        <end position="2528"/>
    </location>
</feature>
<dbReference type="SMART" id="SM01203">
    <property type="entry name" value="DUF3585"/>
    <property type="match status" value="1"/>
</dbReference>
<feature type="compositionally biased region" description="Basic residues" evidence="18">
    <location>
        <begin position="687"/>
        <end position="699"/>
    </location>
</feature>
<evidence type="ECO:0000256" key="18">
    <source>
        <dbReference type="SAM" id="MobiDB-lite"/>
    </source>
</evidence>
<feature type="compositionally biased region" description="Acidic residues" evidence="18">
    <location>
        <begin position="1723"/>
        <end position="1734"/>
    </location>
</feature>
<dbReference type="PROSITE" id="PS50238">
    <property type="entry name" value="RHOGAP"/>
    <property type="match status" value="1"/>
</dbReference>
<feature type="compositionally biased region" description="Basic and acidic residues" evidence="18">
    <location>
        <begin position="2180"/>
        <end position="2197"/>
    </location>
</feature>
<dbReference type="PROSITE" id="PS51848">
    <property type="entry name" value="BMERB"/>
    <property type="match status" value="1"/>
</dbReference>
<dbReference type="Pfam" id="PF00890">
    <property type="entry name" value="FAD_binding_2"/>
    <property type="match status" value="1"/>
</dbReference>
<keyword evidence="14" id="KW-0009">Actin-binding</keyword>
<dbReference type="CDD" id="cd09439">
    <property type="entry name" value="LIM_Mical"/>
    <property type="match status" value="1"/>
</dbReference>
<evidence type="ECO:0000259" key="23">
    <source>
        <dbReference type="PROSITE" id="PS51848"/>
    </source>
</evidence>
<keyword evidence="7 16" id="KW-0479">Metal-binding</keyword>
<evidence type="ECO:0000256" key="5">
    <source>
        <dbReference type="ARBA" id="ARBA00022490"/>
    </source>
</evidence>
<feature type="coiled-coil region" evidence="17">
    <location>
        <begin position="2672"/>
        <end position="2703"/>
    </location>
</feature>
<evidence type="ECO:0000256" key="17">
    <source>
        <dbReference type="SAM" id="Coils"/>
    </source>
</evidence>
<feature type="region of interest" description="Disordered" evidence="18">
    <location>
        <begin position="2133"/>
        <end position="2242"/>
    </location>
</feature>
<keyword evidence="12" id="KW-0503">Monooxygenase</keyword>
<feature type="compositionally biased region" description="Acidic residues" evidence="18">
    <location>
        <begin position="1145"/>
        <end position="1160"/>
    </location>
</feature>
<feature type="compositionally biased region" description="Basic and acidic residues" evidence="18">
    <location>
        <begin position="733"/>
        <end position="743"/>
    </location>
</feature>
<dbReference type="SMART" id="SM00033">
    <property type="entry name" value="CH"/>
    <property type="match status" value="1"/>
</dbReference>
<dbReference type="Gene3D" id="1.10.418.10">
    <property type="entry name" value="Calponin-like domain"/>
    <property type="match status" value="1"/>
</dbReference>
<comment type="catalytic activity">
    <reaction evidence="15">
        <text>L-methionyl-[F-actin] + NADPH + O2 + H(+) = L-methionyl-(R)-S-oxide-[F-actin] + NADP(+) + H2O</text>
        <dbReference type="Rhea" id="RHEA:51308"/>
        <dbReference type="Rhea" id="RHEA-COMP:12953"/>
        <dbReference type="Rhea" id="RHEA-COMP:12956"/>
        <dbReference type="ChEBI" id="CHEBI:15377"/>
        <dbReference type="ChEBI" id="CHEBI:15378"/>
        <dbReference type="ChEBI" id="CHEBI:15379"/>
        <dbReference type="ChEBI" id="CHEBI:16044"/>
        <dbReference type="ChEBI" id="CHEBI:45764"/>
        <dbReference type="ChEBI" id="CHEBI:57783"/>
        <dbReference type="ChEBI" id="CHEBI:58349"/>
        <dbReference type="EC" id="1.14.13.225"/>
    </reaction>
</comment>
<feature type="compositionally biased region" description="Basic and acidic residues" evidence="18">
    <location>
        <begin position="1740"/>
        <end position="1754"/>
    </location>
</feature>
<feature type="compositionally biased region" description="Polar residues" evidence="18">
    <location>
        <begin position="2157"/>
        <end position="2177"/>
    </location>
</feature>
<dbReference type="InterPro" id="IPR057494">
    <property type="entry name" value="Rossman_Mical"/>
</dbReference>
<dbReference type="EMBL" id="OD565840">
    <property type="protein sequence ID" value="CAD7442734.1"/>
    <property type="molecule type" value="Genomic_DNA"/>
</dbReference>
<feature type="domain" description="BMERB" evidence="23">
    <location>
        <begin position="2673"/>
        <end position="2824"/>
    </location>
</feature>
<feature type="compositionally biased region" description="Low complexity" evidence="18">
    <location>
        <begin position="1815"/>
        <end position="1824"/>
    </location>
</feature>
<feature type="region of interest" description="Disordered" evidence="18">
    <location>
        <begin position="2471"/>
        <end position="2662"/>
    </location>
</feature>
<dbReference type="GO" id="GO:0005737">
    <property type="term" value="C:cytoplasm"/>
    <property type="evidence" value="ECO:0007669"/>
    <property type="project" value="UniProtKB-SubCell"/>
</dbReference>
<dbReference type="SUPFAM" id="SSF51905">
    <property type="entry name" value="FAD/NAD(P)-binding domain"/>
    <property type="match status" value="1"/>
</dbReference>
<dbReference type="InterPro" id="IPR036188">
    <property type="entry name" value="FAD/NAD-bd_sf"/>
</dbReference>
<dbReference type="PROSITE" id="PS50191">
    <property type="entry name" value="CRAL_TRIO"/>
    <property type="match status" value="1"/>
</dbReference>
<feature type="region of interest" description="Disordered" evidence="18">
    <location>
        <begin position="1138"/>
        <end position="1160"/>
    </location>
</feature>
<protein>
    <recommendedName>
        <fullName evidence="4">F-actin monooxygenase</fullName>
        <ecNumber evidence="4">1.14.13.225</ecNumber>
    </recommendedName>
</protein>
<feature type="region of interest" description="Disordered" evidence="18">
    <location>
        <begin position="1192"/>
        <end position="1327"/>
    </location>
</feature>
<feature type="compositionally biased region" description="Acidic residues" evidence="18">
    <location>
        <begin position="1240"/>
        <end position="1254"/>
    </location>
</feature>
<dbReference type="EC" id="1.14.13.225" evidence="4"/>
<feature type="compositionally biased region" description="Polar residues" evidence="18">
    <location>
        <begin position="2474"/>
        <end position="2497"/>
    </location>
</feature>
<organism evidence="24">
    <name type="scientific">Timema bartmani</name>
    <dbReference type="NCBI Taxonomy" id="61472"/>
    <lineage>
        <taxon>Eukaryota</taxon>
        <taxon>Metazoa</taxon>
        <taxon>Ecdysozoa</taxon>
        <taxon>Arthropoda</taxon>
        <taxon>Hexapoda</taxon>
        <taxon>Insecta</taxon>
        <taxon>Pterygota</taxon>
        <taxon>Neoptera</taxon>
        <taxon>Polyneoptera</taxon>
        <taxon>Phasmatodea</taxon>
        <taxon>Timematodea</taxon>
        <taxon>Timematoidea</taxon>
        <taxon>Timematidae</taxon>
        <taxon>Timema</taxon>
    </lineage>
</organism>
<proteinExistence type="inferred from homology"/>
<feature type="compositionally biased region" description="Low complexity" evidence="18">
    <location>
        <begin position="2217"/>
        <end position="2226"/>
    </location>
</feature>
<evidence type="ECO:0000256" key="14">
    <source>
        <dbReference type="ARBA" id="ARBA00023203"/>
    </source>
</evidence>
<evidence type="ECO:0000259" key="20">
    <source>
        <dbReference type="PROSITE" id="PS50023"/>
    </source>
</evidence>
<dbReference type="Gene3D" id="3.50.50.60">
    <property type="entry name" value="FAD/NAD(P)-binding domain"/>
    <property type="match status" value="2"/>
</dbReference>
<evidence type="ECO:0000256" key="1">
    <source>
        <dbReference type="ARBA" id="ARBA00001974"/>
    </source>
</evidence>
<gene>
    <name evidence="24" type="ORF">TBIB3V08_LOCUS5160</name>
</gene>
<dbReference type="InterPro" id="IPR001251">
    <property type="entry name" value="CRAL-TRIO_dom"/>
</dbReference>
<dbReference type="GO" id="GO:0007165">
    <property type="term" value="P:signal transduction"/>
    <property type="evidence" value="ECO:0007669"/>
    <property type="project" value="InterPro"/>
</dbReference>
<feature type="domain" description="Calponin-homology (CH)" evidence="19">
    <location>
        <begin position="532"/>
        <end position="638"/>
    </location>
</feature>
<feature type="compositionally biased region" description="Basic and acidic residues" evidence="18">
    <location>
        <begin position="2561"/>
        <end position="2590"/>
    </location>
</feature>
<dbReference type="InterPro" id="IPR003953">
    <property type="entry name" value="FAD-dep_OxRdtase_2_FAD-bd"/>
</dbReference>
<feature type="region of interest" description="Disordered" evidence="18">
    <location>
        <begin position="1705"/>
        <end position="1778"/>
    </location>
</feature>
<evidence type="ECO:0000256" key="3">
    <source>
        <dbReference type="ARBA" id="ARBA00008223"/>
    </source>
</evidence>
<sequence>MGGRKEPLSEDLALASDVFDKFCNAPTLKLILGHYRHMCELLRIKPTHFPNFYPKLKSKLRSWKAQALWTKFDKRASHKCYNRGKACPNTRVLVIGAGPCGMRAAIEAQLLGAKVVVVEKRDRLSRNNVLHLWPFVIHDLRALGAKKFFGKFCAGAIDHISIRQLQCLMLKIALLLGVEIHEGVGFEGLVPPPEDQNNEKIGWRAEVSPPDHPVSQYEFDVLIGADGKRNTLEGFQRKEFRGKLAIAITVNFINRRTKAEARVEEISGVAFIFNQKFFKDLLAETGIDLENIVYYKDETHYFVMTAKKPSLINKGVIIKDFQETAKLLASENVDKDALQKYAREAADFSTNYQLPDLEFAVNHYGQPDVAMFDFTSMFAAENASRVIERRGHKLLQTLVGDSLLEVSPNTGAQATADTCPRQLIGAYWRRVLTLRYRLLQTPVRDSLFGPFWPTGSGCARGFLSSMDACWAIKSWGSGQASVLEVLAERESIYRILAQTTPENLQRDYNGYTLDPYTRYTKLNHRCVMPNSQVHPDSLLLWLKKQVAQYKNIEVEDMTHSFKNGMVLCAVIHRYRPDLIDFHVLHPDDVVVNNQLAFDTLERELGIPPMMTGQEMEQCEMPDKLTMLAYLSQIYDTFRGEIPHIKHPKLDESEGKQLEYIPMIPKYAIKKADPSKEQMVHLLGRITSQHHHRPSPGRKRNSTEREPAVPSSPALAGGDRKVDSLRRPRKRRSTDKERMTANERRRIIEEIDRNRTERMMRRKYMRHLATQQFYKSMQMLHSNERSDPTPHEDYSLFVYRQTAPAFEDRVKEMENKILYPDREARLRAEIKEEMRKGGTDEDFTDRIKTLEEKLKGTPVSQKKPKDLLRAIGKIEKTDWNVKEIEKKIEENKMGRSSKYNRAEKAVKMKLQKKSAVANPSDKYNDVDVTLKRLDKKIKEGSAIELGPKVSVMAEQFAVRTQEPDKPTLQRSNSKAALFLPTQGSSETCHFCAKRVYLMERMNAEGKFFHRGCFRCEFCNTSLRLGNYGFDRDGKFGSRFFCMQHFGMKGTHLLRVRRRSEELKSGIDKENIPAITTTTKTPIKAKSLCEEAAKLNSPDMLDSMSTPERIEFENLAGAAQDVEETPSEMDEDEWTDRNFGASAAEGSSDDDMSDSEDEEEDVANEVFEEAIDQTVPITVDATRRLAETWTRRYSKNSVVDVPSEEVKYKKPELKGDYEDDDDSDSYEYEDSDADYSYHEYDSGDDESETATEGEDDIIAREQRKQEVCLEVPQLHRGRKDSDTGSDTEIASDEYTSTESESKEVENSATEIETDSEFEHDGTTPTHEIPAIMIDDSNVTRRKHQIIEEPKKVQVRTSHILRPINGTVGKPSNKPQASQEPIGVKLKFSPLRPEMDNGKSTSLSNLTAGNNIINASGKLPATATPTPFINPRRGDYFLNRTHSTEGIASKLSLELKKKYLFGNSGFPGSVKKSGSATTLDSKVKSFVDIISEHQKLLHPAPEPSPTMQAFLQGTSKLSVSSLNNNPLSPPSPTQLNPPLKQPSTPSPQSTLNLRKQKELPFGGDSFEHVCHLGKKKDSTKQMSSLSEHSEKSSTNSSLNKLLASLEPSLVTNGSKNSKLEHDFLDAGLKKNGSGEEMFRDVSNKDNDVVMVLAVESTLKQNEQLVKERKEKVSDHVEEQEADCRPRSPAHETSIVVPKVLWKVHPQHTVDEDDIESDSLSSSDSASELEGDESDDNSESPSPIRERTPPRVEIHDSSGELMVEGVSAQEKEDISEKSYIDKKTIEVPSSLSLDIVSAMETSTDFIKTLDSSLSERKLSSVTSDRSSPSTPPSMRGEDSESFHNEATLAETELSDWAQDADVVVSEDLEDAEFNIDPDYASIRRQRKAKNVRKGGKVLAARIARGEDFGDFDDPGHVCGLKKEDKSELSLHLDDFPNNVTSRLLSGMDNIEFMDMADENDSETDEVLAATNSTLLKNRGYVKFVNSFDEDDLVTPIVETQTISHHLPQVSSTPTVLLTECEKDADDASDSPETMELEAVNAELVVCSAGEAEGTTTEETTTSEVVTIKDSPIDATPQTPSSDDRFYTPKTNASQFLTGNLNESTNVEDASKKEYEEYVQRLEGRMSAFSNVRDSIDIRKSRRKNKPIPQKQEKIVEDPVDDSNNQDPALISSTDTPSTSQKLEVISRERSKQKDLIHEMVMNKHLTQKKNSQDKKVKRSHSSITSPISSPGFTPLKNPLDSLPQSSENKYDEKFKFSQTVKLPLVGDQKDNILNKSEVPLSNDSFTEDPEKFYTPLTSFKKRVSSTQLRHRPVSVHASFKSHRMGNSFEKPILPDTPLTNPEAFSLPDIRKALFKSPDDVFRTPVPPPRTRHEEGKRLVERERQREEARSRARLKSDEELGLSPEDYIKSLKQKVRYKGSHSSSSKRPGIVRCLSEPGNSPKDGKSTEQLVEEIITKSLPIDSETVLGSESRKAASFSKLSTSPIESSITALSSSQPNSKATFYLEPDLSLLTPDGEHSQDRKKSKDRERRKSIIQAVSDFFHKKKDPPGSSSPPKNSATSGYANKDKFSRFKFTKGKDKGKQEKLPTKEERLVQSKNTSGPSSGRPQFADDLVPPPIPPPPANYQGSNGPTHRMSEESLSDAEEDSKATTFSMSTHEGAVTTTKRKQSRINLRIARQAQLKRLRMAQEIQRQLEEVEVKQRELEQRGVSVEKALRGEGADLGEQMDESELLREWFDLLRERSEVHRYERELMVRAQEMELEDRHARLQQELRDRMSVDDSNKSRDDVAKEGQILKEMLEIVERRDSLILLLEKDRQRCGGRSPISGRLHHFPSRATNNCAIVVFVLLAWTLYQEEDRDLEAQMLAKGVRLTPLRKESHRAGKQSFSSRGKFCMAHFSVALINSGVDISCWNLIAPDQLPVLGFYRCWPILVIALPRRYICTAAYYPFGLYAYRLGIGRDECGGRVKNHLGKTTPSSPERDSKLDLPILSSLAQHETFASASHNDNEDPYPSLSDYHDYEPNLEFDDTELQHTAVTDGSYKDVWVSLGSYKDVWVEYRESEPAYAWRESGKPPPIHPTEIRTSSSAIELYTSSALANYATEYMCFGTDSAEKIEVSGLDYLESPVSDGTIEENFEEELVNAPIVPTGEDSLTYTFPDDEESEEDYKDVAKYGIVEVVGDDTYGRKVIVVSACKLPGNKELDHGLLLREGGGRGYTQQTQREKRGGEGVTVKEEHVTKKLWKAPEQCSWYLMYTLDKYVEQDYSLVYFHYGLTSKNKPSLSWLWQAYRAFDRKYKKNLKALYLVHPTNFIRVVWQLFKAAISAKFGRKVMYVNYLHELKQHLDLDQLSIPEPVLEHDERLLKKNNRVPPQPSSDSQQNSTFHMPLETQQFGVSLQFIKEHNNGEVIPPVVRHCVEFLSQPDALETEGLFRRSASITLLKDMRNRYNQGQPVDFGNDVHLAAVLLKTFLRELEEPIMTFDLYDEITQFQSLPKDERPRHVKILILEKLPEDNYRVLKYIVQFLSKVMDRSDLNKMTSSNLSVVFGPNLVWAQTGQLSLSAIGPINMFTDFVLTHQDQIFII</sequence>
<dbReference type="Pfam" id="PF25413">
    <property type="entry name" value="Rossman_Mical"/>
    <property type="match status" value="1"/>
</dbReference>
<dbReference type="SUPFAM" id="SSF47576">
    <property type="entry name" value="Calponin-homology domain, CH-domain"/>
    <property type="match status" value="1"/>
</dbReference>
<evidence type="ECO:0000256" key="4">
    <source>
        <dbReference type="ARBA" id="ARBA00012709"/>
    </source>
</evidence>
<evidence type="ECO:0000256" key="12">
    <source>
        <dbReference type="ARBA" id="ARBA00023033"/>
    </source>
</evidence>
<feature type="compositionally biased region" description="Basic and acidic residues" evidence="18">
    <location>
        <begin position="1666"/>
        <end position="1686"/>
    </location>
</feature>
<dbReference type="GO" id="GO:0120501">
    <property type="term" value="F:F-actin monooxygenase activity"/>
    <property type="evidence" value="ECO:0007669"/>
    <property type="project" value="UniProtKB-EC"/>
</dbReference>
<dbReference type="SUPFAM" id="SSF52087">
    <property type="entry name" value="CRAL/TRIO domain"/>
    <property type="match status" value="1"/>
</dbReference>
<dbReference type="InterPro" id="IPR001715">
    <property type="entry name" value="CH_dom"/>
</dbReference>
<comment type="cofactor">
    <cofactor evidence="1">
        <name>FAD</name>
        <dbReference type="ChEBI" id="CHEBI:57692"/>
    </cofactor>
</comment>
<dbReference type="InterPro" id="IPR008936">
    <property type="entry name" value="Rho_GTPase_activation_prot"/>
</dbReference>
<feature type="region of interest" description="Disordered" evidence="18">
    <location>
        <begin position="2353"/>
        <end position="2394"/>
    </location>
</feature>
<keyword evidence="10" id="KW-0521">NADP</keyword>
<keyword evidence="13 16" id="KW-0440">LIM domain</keyword>
<dbReference type="SMART" id="SM00324">
    <property type="entry name" value="RhoGAP"/>
    <property type="match status" value="1"/>
</dbReference>
<comment type="subcellular location">
    <subcellularLocation>
        <location evidence="2">Cytoplasm</location>
    </subcellularLocation>
</comment>
<evidence type="ECO:0000256" key="13">
    <source>
        <dbReference type="ARBA" id="ARBA00023038"/>
    </source>
</evidence>
<feature type="region of interest" description="Disordered" evidence="18">
    <location>
        <begin position="2412"/>
        <end position="2444"/>
    </location>
</feature>
<feature type="compositionally biased region" description="Basic and acidic residues" evidence="18">
    <location>
        <begin position="1255"/>
        <end position="1265"/>
    </location>
</feature>
<feature type="compositionally biased region" description="Basic and acidic residues" evidence="18">
    <location>
        <begin position="2366"/>
        <end position="2394"/>
    </location>
</feature>
<dbReference type="Pfam" id="PF00307">
    <property type="entry name" value="CH"/>
    <property type="match status" value="1"/>
</dbReference>
<feature type="region of interest" description="Disordered" evidence="18">
    <location>
        <begin position="1666"/>
        <end position="1687"/>
    </location>
</feature>
<feature type="region of interest" description="Disordered" evidence="18">
    <location>
        <begin position="684"/>
        <end position="743"/>
    </location>
</feature>
<dbReference type="GO" id="GO:0046872">
    <property type="term" value="F:metal ion binding"/>
    <property type="evidence" value="ECO:0007669"/>
    <property type="project" value="UniProtKB-KW"/>
</dbReference>
<dbReference type="Pfam" id="PF00620">
    <property type="entry name" value="RhoGAP"/>
    <property type="match status" value="1"/>
</dbReference>
<dbReference type="SMART" id="SM00516">
    <property type="entry name" value="SEC14"/>
    <property type="match status" value="1"/>
</dbReference>
<dbReference type="SUPFAM" id="SSF57716">
    <property type="entry name" value="Glucocorticoid receptor-like (DNA-binding domain)"/>
    <property type="match status" value="1"/>
</dbReference>
<evidence type="ECO:0000256" key="6">
    <source>
        <dbReference type="ARBA" id="ARBA00022630"/>
    </source>
</evidence>
<keyword evidence="8" id="KW-0274">FAD</keyword>
<dbReference type="InterPro" id="IPR050540">
    <property type="entry name" value="F-actin_Monoox_Mical"/>
</dbReference>
<keyword evidence="6" id="KW-0285">Flavoprotein</keyword>
<dbReference type="FunFam" id="3.50.50.60:FF:000004">
    <property type="entry name" value="protein-methionine sulfoxide oxidase MICAL2 isoform X1"/>
    <property type="match status" value="1"/>
</dbReference>
<dbReference type="Pfam" id="PF12130">
    <property type="entry name" value="bMERB_dom"/>
    <property type="match status" value="1"/>
</dbReference>
<evidence type="ECO:0000256" key="16">
    <source>
        <dbReference type="PROSITE-ProRule" id="PRU00125"/>
    </source>
</evidence>
<dbReference type="PROSITE" id="PS50021">
    <property type="entry name" value="CH"/>
    <property type="match status" value="1"/>
</dbReference>
<feature type="compositionally biased region" description="Polar residues" evidence="18">
    <location>
        <begin position="2591"/>
        <end position="2602"/>
    </location>
</feature>
<feature type="domain" description="Rho-GAP" evidence="22">
    <location>
        <begin position="3387"/>
        <end position="3573"/>
    </location>
</feature>
<feature type="compositionally biased region" description="Acidic residues" evidence="18">
    <location>
        <begin position="1215"/>
        <end position="1231"/>
    </location>
</feature>
<dbReference type="Gene3D" id="3.40.525.10">
    <property type="entry name" value="CRAL-TRIO lipid binding domain"/>
    <property type="match status" value="1"/>
</dbReference>
<dbReference type="PANTHER" id="PTHR23167">
    <property type="entry name" value="CALPONIN HOMOLOGY DOMAIN-CONTAINING PROTEIN DDB_G0272472-RELATED"/>
    <property type="match status" value="1"/>
</dbReference>
<dbReference type="InterPro" id="IPR049592">
    <property type="entry name" value="ARHGAP1_RhoGAP"/>
</dbReference>
<feature type="region of interest" description="Disordered" evidence="18">
    <location>
        <begin position="1809"/>
        <end position="1838"/>
    </location>
</feature>
<dbReference type="Gene3D" id="1.10.555.10">
    <property type="entry name" value="Rho GTPase activation protein"/>
    <property type="match status" value="1"/>
</dbReference>
<evidence type="ECO:0000259" key="21">
    <source>
        <dbReference type="PROSITE" id="PS50191"/>
    </source>
</evidence>
<comment type="similarity">
    <text evidence="3">Belongs to the Mical family.</text>
</comment>
<evidence type="ECO:0000256" key="10">
    <source>
        <dbReference type="ARBA" id="ARBA00022857"/>
    </source>
</evidence>
<feature type="compositionally biased region" description="Pro residues" evidence="18">
    <location>
        <begin position="2610"/>
        <end position="2619"/>
    </location>
</feature>
<dbReference type="SMART" id="SM00132">
    <property type="entry name" value="LIM"/>
    <property type="match status" value="1"/>
</dbReference>
<dbReference type="Gene3D" id="2.10.110.10">
    <property type="entry name" value="Cysteine Rich Protein"/>
    <property type="match status" value="1"/>
</dbReference>
<feature type="compositionally biased region" description="Basic and acidic residues" evidence="18">
    <location>
        <begin position="1202"/>
        <end position="1214"/>
    </location>
</feature>
<dbReference type="InterPro" id="IPR001781">
    <property type="entry name" value="Znf_LIM"/>
</dbReference>
<feature type="compositionally biased region" description="Polar residues" evidence="18">
    <location>
        <begin position="1538"/>
        <end position="1547"/>
    </location>
</feature>